<organism evidence="2 3">
    <name type="scientific">Comamonas brasiliensis</name>
    <dbReference type="NCBI Taxonomy" id="1812482"/>
    <lineage>
        <taxon>Bacteria</taxon>
        <taxon>Pseudomonadati</taxon>
        <taxon>Pseudomonadota</taxon>
        <taxon>Betaproteobacteria</taxon>
        <taxon>Burkholderiales</taxon>
        <taxon>Comamonadaceae</taxon>
        <taxon>Comamonas</taxon>
    </lineage>
</organism>
<evidence type="ECO:0000256" key="1">
    <source>
        <dbReference type="SAM" id="MobiDB-lite"/>
    </source>
</evidence>
<evidence type="ECO:0000313" key="3">
    <source>
        <dbReference type="Proteomes" id="UP001647436"/>
    </source>
</evidence>
<gene>
    <name evidence="2" type="ORF">DJFAAGMI_04523</name>
</gene>
<keyword evidence="3" id="KW-1185">Reference proteome</keyword>
<feature type="region of interest" description="Disordered" evidence="1">
    <location>
        <begin position="76"/>
        <end position="95"/>
    </location>
</feature>
<feature type="compositionally biased region" description="Polar residues" evidence="1">
    <location>
        <begin position="77"/>
        <end position="88"/>
    </location>
</feature>
<name>A0ABS5LYY2_9BURK</name>
<sequence length="95" mass="11136">MAMHQYFEDIHQLIKEESEVAQLIAMEAMKLTQRVTGSDARLIDPALLRTLTALVVKRLDVDDVIDRYQQRERRKAVNQQIDASVQHKQTNRFEE</sequence>
<accession>A0ABS5LYY2</accession>
<proteinExistence type="predicted"/>
<comment type="caution">
    <text evidence="2">The sequence shown here is derived from an EMBL/GenBank/DDBJ whole genome shotgun (WGS) entry which is preliminary data.</text>
</comment>
<evidence type="ECO:0000313" key="2">
    <source>
        <dbReference type="EMBL" id="MBS3021747.1"/>
    </source>
</evidence>
<dbReference type="EMBL" id="JAANES010000007">
    <property type="protein sequence ID" value="MBS3021747.1"/>
    <property type="molecule type" value="Genomic_DNA"/>
</dbReference>
<dbReference type="RefSeq" id="WP_211459404.1">
    <property type="nucleotide sequence ID" value="NZ_JAANES010000007.1"/>
</dbReference>
<dbReference type="Proteomes" id="UP001647436">
    <property type="component" value="Unassembled WGS sequence"/>
</dbReference>
<reference evidence="2 3" key="1">
    <citation type="submission" date="2020-03" db="EMBL/GenBank/DDBJ databases">
        <title>The role of nitrogen metabolism on polyethylene biodegradation.</title>
        <authorList>
            <person name="Peixoto J."/>
            <person name="Vizzotto C.S."/>
            <person name="Ramos A."/>
            <person name="Alves G."/>
            <person name="Steindorff A."/>
            <person name="Kruger R."/>
        </authorList>
    </citation>
    <scope>NUCLEOTIDE SEQUENCE [LARGE SCALE GENOMIC DNA]</scope>
    <source>
        <strain evidence="2 3">PE63</strain>
    </source>
</reference>
<protein>
    <submittedName>
        <fullName evidence="2">Uncharacterized protein</fullName>
    </submittedName>
</protein>